<comment type="caution">
    <text evidence="3">The sequence shown here is derived from an EMBL/GenBank/DDBJ whole genome shotgun (WGS) entry which is preliminary data.</text>
</comment>
<gene>
    <name evidence="3" type="ORF">HGT73_07330</name>
</gene>
<evidence type="ECO:0000256" key="1">
    <source>
        <dbReference type="SAM" id="MobiDB-lite"/>
    </source>
</evidence>
<keyword evidence="3" id="KW-0489">Methyltransferase</keyword>
<dbReference type="Gene3D" id="3.40.50.150">
    <property type="entry name" value="Vaccinia Virus protein VP39"/>
    <property type="match status" value="1"/>
</dbReference>
<dbReference type="PANTHER" id="PTHR42912">
    <property type="entry name" value="METHYLTRANSFERASE"/>
    <property type="match status" value="1"/>
</dbReference>
<evidence type="ECO:0000313" key="3">
    <source>
        <dbReference type="EMBL" id="MBT0727195.1"/>
    </source>
</evidence>
<dbReference type="CDD" id="cd02440">
    <property type="entry name" value="AdoMet_MTases"/>
    <property type="match status" value="1"/>
</dbReference>
<feature type="compositionally biased region" description="Basic and acidic residues" evidence="1">
    <location>
        <begin position="1"/>
        <end position="12"/>
    </location>
</feature>
<dbReference type="GO" id="GO:0008168">
    <property type="term" value="F:methyltransferase activity"/>
    <property type="evidence" value="ECO:0007669"/>
    <property type="project" value="UniProtKB-KW"/>
</dbReference>
<name>A0ABS5T4A7_9GAMM</name>
<accession>A0ABS5T4A7</accession>
<organism evidence="3 4">
    <name type="scientific">Rosenbergiella australiborealis</name>
    <dbReference type="NCBI Taxonomy" id="1544696"/>
    <lineage>
        <taxon>Bacteria</taxon>
        <taxon>Pseudomonadati</taxon>
        <taxon>Pseudomonadota</taxon>
        <taxon>Gammaproteobacteria</taxon>
        <taxon>Enterobacterales</taxon>
        <taxon>Erwiniaceae</taxon>
        <taxon>Rosenbergiella</taxon>
    </lineage>
</organism>
<dbReference type="Proteomes" id="UP000786875">
    <property type="component" value="Unassembled WGS sequence"/>
</dbReference>
<dbReference type="Pfam" id="PF08241">
    <property type="entry name" value="Methyltransf_11"/>
    <property type="match status" value="1"/>
</dbReference>
<dbReference type="RefSeq" id="WP_214213173.1">
    <property type="nucleotide sequence ID" value="NZ_JABBFO010000005.1"/>
</dbReference>
<evidence type="ECO:0000313" key="4">
    <source>
        <dbReference type="Proteomes" id="UP000786875"/>
    </source>
</evidence>
<reference evidence="3 4" key="1">
    <citation type="submission" date="2020-04" db="EMBL/GenBank/DDBJ databases">
        <title>Genome sequencing of Rosenbergiella species.</title>
        <authorList>
            <person name="Alvarez-Perez S."/>
            <person name="Lievens B."/>
        </authorList>
    </citation>
    <scope>NUCLEOTIDE SEQUENCE [LARGE SCALE GENOMIC DNA]</scope>
    <source>
        <strain evidence="3 4">CdVSA20.1</strain>
    </source>
</reference>
<dbReference type="InterPro" id="IPR050508">
    <property type="entry name" value="Methyltransf_Superfamily"/>
</dbReference>
<sequence>MTGAEHTQRIREQFSPQAEAYSTSTVHAEGADLVRLKTWLATAGEAHVLDIGCGAGHASFSAAPLVKQVTAYDLSAEMLAVVERGAQNRGLTNIDTQQGVAESLPFADQQFDRVMSRYSAHHWQDVPQALREVYRVLKPGGRLIIMDIASPGAPLFDIWLQSIEVLRDPSHVRNYSPGEWLQMTTESGLRIEQLVTDQLALDFQQWVARMKTPEATITTLRTLQQAVSAPVQAYFQLQPDGSFHSDTVMFSAQRPVLG</sequence>
<keyword evidence="3" id="KW-0808">Transferase</keyword>
<evidence type="ECO:0000259" key="2">
    <source>
        <dbReference type="Pfam" id="PF08241"/>
    </source>
</evidence>
<dbReference type="SUPFAM" id="SSF53335">
    <property type="entry name" value="S-adenosyl-L-methionine-dependent methyltransferases"/>
    <property type="match status" value="1"/>
</dbReference>
<proteinExistence type="predicted"/>
<feature type="domain" description="Methyltransferase type 11" evidence="2">
    <location>
        <begin position="49"/>
        <end position="145"/>
    </location>
</feature>
<keyword evidence="4" id="KW-1185">Reference proteome</keyword>
<dbReference type="GO" id="GO:0032259">
    <property type="term" value="P:methylation"/>
    <property type="evidence" value="ECO:0007669"/>
    <property type="project" value="UniProtKB-KW"/>
</dbReference>
<dbReference type="PANTHER" id="PTHR42912:SF93">
    <property type="entry name" value="N6-ADENOSINE-METHYLTRANSFERASE TMT1A"/>
    <property type="match status" value="1"/>
</dbReference>
<feature type="region of interest" description="Disordered" evidence="1">
    <location>
        <begin position="1"/>
        <end position="22"/>
    </location>
</feature>
<dbReference type="EMBL" id="JABBFO010000005">
    <property type="protein sequence ID" value="MBT0727195.1"/>
    <property type="molecule type" value="Genomic_DNA"/>
</dbReference>
<dbReference type="InterPro" id="IPR013216">
    <property type="entry name" value="Methyltransf_11"/>
</dbReference>
<dbReference type="InterPro" id="IPR029063">
    <property type="entry name" value="SAM-dependent_MTases_sf"/>
</dbReference>
<protein>
    <submittedName>
        <fullName evidence="3">Class I SAM-dependent methyltransferase</fullName>
    </submittedName>
</protein>